<dbReference type="RefSeq" id="WP_033679110.1">
    <property type="nucleotide sequence ID" value="NZ_JOTM01000084.1"/>
</dbReference>
<dbReference type="PANTHER" id="PTHR37809:SF1">
    <property type="entry name" value="RIBOSOMAL PROTEIN S12 METHYLTHIOTRANSFERASE ACCESSORY FACTOR YCAO"/>
    <property type="match status" value="1"/>
</dbReference>
<keyword evidence="3" id="KW-1185">Reference proteome</keyword>
<dbReference type="PANTHER" id="PTHR37809">
    <property type="entry name" value="RIBOSOMAL PROTEIN S12 METHYLTHIOTRANSFERASE ACCESSORY FACTOR YCAO"/>
    <property type="match status" value="1"/>
</dbReference>
<dbReference type="STRING" id="574375.AZF08_27195"/>
<feature type="domain" description="YcaO" evidence="1">
    <location>
        <begin position="54"/>
        <end position="412"/>
    </location>
</feature>
<name>A0A073K4V2_9BACI</name>
<dbReference type="Gene3D" id="3.30.1330.230">
    <property type="match status" value="1"/>
</dbReference>
<dbReference type="OrthoDB" id="109999at2"/>
<dbReference type="eggNOG" id="COG1944">
    <property type="taxonomic scope" value="Bacteria"/>
</dbReference>
<dbReference type="Pfam" id="PF02624">
    <property type="entry name" value="YcaO"/>
    <property type="match status" value="1"/>
</dbReference>
<protein>
    <submittedName>
        <fullName evidence="2">Bacteriocin biosynthesis protein SagD</fullName>
    </submittedName>
</protein>
<dbReference type="AlphaFoldDB" id="A0A073K4V2"/>
<dbReference type="InterPro" id="IPR003776">
    <property type="entry name" value="YcaO-like_dom"/>
</dbReference>
<dbReference type="PROSITE" id="PS51664">
    <property type="entry name" value="YCAO"/>
    <property type="match status" value="1"/>
</dbReference>
<dbReference type="EMBL" id="JOTM01000084">
    <property type="protein sequence ID" value="KEK21575.1"/>
    <property type="molecule type" value="Genomic_DNA"/>
</dbReference>
<accession>A0A073K4V2</accession>
<gene>
    <name evidence="2" type="ORF">BAGA_28730</name>
</gene>
<comment type="caution">
    <text evidence="2">The sequence shown here is derived from an EMBL/GenBank/DDBJ whole genome shotgun (WGS) entry which is preliminary data.</text>
</comment>
<evidence type="ECO:0000313" key="2">
    <source>
        <dbReference type="EMBL" id="KEK21575.1"/>
    </source>
</evidence>
<sequence>MLYSWERETLEEIAHQRIMDTFKELSFSVKKKAFGDKIQTTYVELFNLNQQIESFGVGKGKYNELGALFEALEHYTLENMSMKECDYFSSHHIAKNPIFNGERVMQLIVEEPDQQLLCKKYYALNNTQQHVWYPFFIANPHYMQHPIETDTYQYQKVQRYSSNSGTAIGSTLHEAIIHATNEVIERDAFSLFLLRHFYYDMPDHTLNIIHPNTLPSSLKETIVHAEEELQEEIILLDITTEVAIPTILAVTKNKKHTGIFGLGTSLYPEYAILRSITELVQVNHIASANIGDELAHREHFLNQLQPYPRHYACAEMNMCSVFNQFPATYVSFEDFPRFSERNLILYIEELQERLHQQHFSIYYSPVKEFSNGIKIIHVLIPQMERFLLITNGQLVFPSERGMKKSLKLQSSL</sequence>
<organism evidence="2 3">
    <name type="scientific">Bacillus gaemokensis</name>
    <dbReference type="NCBI Taxonomy" id="574375"/>
    <lineage>
        <taxon>Bacteria</taxon>
        <taxon>Bacillati</taxon>
        <taxon>Bacillota</taxon>
        <taxon>Bacilli</taxon>
        <taxon>Bacillales</taxon>
        <taxon>Bacillaceae</taxon>
        <taxon>Bacillus</taxon>
        <taxon>Bacillus cereus group</taxon>
    </lineage>
</organism>
<reference evidence="2 3" key="1">
    <citation type="submission" date="2014-06" db="EMBL/GenBank/DDBJ databases">
        <title>Draft genome sequence of Bacillus gaemokensis JCM 15801 (MCCC 1A00707).</title>
        <authorList>
            <person name="Lai Q."/>
            <person name="Liu Y."/>
            <person name="Shao Z."/>
        </authorList>
    </citation>
    <scope>NUCLEOTIDE SEQUENCE [LARGE SCALE GENOMIC DNA]</scope>
    <source>
        <strain evidence="2 3">JCM 15801</strain>
    </source>
</reference>
<dbReference type="Gene3D" id="3.30.160.660">
    <property type="match status" value="1"/>
</dbReference>
<proteinExistence type="predicted"/>
<evidence type="ECO:0000259" key="1">
    <source>
        <dbReference type="PROSITE" id="PS51664"/>
    </source>
</evidence>
<dbReference type="Proteomes" id="UP000027778">
    <property type="component" value="Unassembled WGS sequence"/>
</dbReference>
<dbReference type="Gene3D" id="3.30.40.250">
    <property type="match status" value="1"/>
</dbReference>
<evidence type="ECO:0000313" key="3">
    <source>
        <dbReference type="Proteomes" id="UP000027778"/>
    </source>
</evidence>